<feature type="region of interest" description="Disordered" evidence="7">
    <location>
        <begin position="479"/>
        <end position="571"/>
    </location>
</feature>
<accession>A0A0D7BNE4</accession>
<evidence type="ECO:0000256" key="3">
    <source>
        <dbReference type="ARBA" id="ARBA00022553"/>
    </source>
</evidence>
<dbReference type="Pfam" id="PF01590">
    <property type="entry name" value="GAF"/>
    <property type="match status" value="1"/>
</dbReference>
<keyword evidence="3 6" id="KW-0597">Phosphoprotein</keyword>
<dbReference type="InterPro" id="IPR003594">
    <property type="entry name" value="HATPase_dom"/>
</dbReference>
<dbReference type="InterPro" id="IPR003018">
    <property type="entry name" value="GAF"/>
</dbReference>
<keyword evidence="4" id="KW-0808">Transferase</keyword>
<evidence type="ECO:0000256" key="5">
    <source>
        <dbReference type="ARBA" id="ARBA00022777"/>
    </source>
</evidence>
<dbReference type="Pfam" id="PF02518">
    <property type="entry name" value="HATPase_c"/>
    <property type="match status" value="1"/>
</dbReference>
<dbReference type="SUPFAM" id="SSF55874">
    <property type="entry name" value="ATPase domain of HSP90 chaperone/DNA topoisomerase II/histidine kinase"/>
    <property type="match status" value="1"/>
</dbReference>
<dbReference type="InterPro" id="IPR011006">
    <property type="entry name" value="CheY-like_superfamily"/>
</dbReference>
<dbReference type="PANTHER" id="PTHR43047">
    <property type="entry name" value="TWO-COMPONENT HISTIDINE PROTEIN KINASE"/>
    <property type="match status" value="1"/>
</dbReference>
<dbReference type="Gene3D" id="3.30.565.10">
    <property type="entry name" value="Histidine kinase-like ATPase, C-terminal domain"/>
    <property type="match status" value="1"/>
</dbReference>
<dbReference type="SMART" id="SM00448">
    <property type="entry name" value="REC"/>
    <property type="match status" value="1"/>
</dbReference>
<dbReference type="CDD" id="cd00082">
    <property type="entry name" value="HisKA"/>
    <property type="match status" value="1"/>
</dbReference>
<name>A0A0D7BNE4_9AGAR</name>
<feature type="domain" description="Histidine kinase" evidence="8">
    <location>
        <begin position="866"/>
        <end position="1124"/>
    </location>
</feature>
<dbReference type="Gene3D" id="1.10.287.130">
    <property type="match status" value="1"/>
</dbReference>
<proteinExistence type="predicted"/>
<sequence length="1500" mass="163654">MKPKRPSTAPGSDQTYFIPNGMQVLVEDDDVDDADSSSSSAINEAYDWNTFIAAYASGRWEPHRIPNPPVGVARDDDHVPELFEMTEIPHRKPARASSSHRMRNSFSTPSGPPIPSSSRDKPNLYLPIQRPTSTPASVVSAATLRLAGTHVNLAPLALPSPEHEFTDPLRGVSVVVPGVHPDETLQEIVMTPGGTRRIRLNNFWKGVSEPGSDEDISKEALVTTPADYFSHHESTAIPPSAEVAAKRAHLARQSSAPLPPPPSVSVPVSLSKCAAESREAFSKDGYLVPPNPPTELDRRRALYQFNIWGTAPDPNFERIAHLTMLVFGAKGVYISLVDANDIYFKSERGLKISPCARNKSFCGHAILQRDDEPLVILDTHEDWRFANHPLVTSAPHIRFYAGAPLKTADGHNVGTLSVIDDTPRNVFNPRHRHTLKEFAAIAMREMELWRDKIQLRVRDKIQASMEQFSRECIEVELDETGSKSDYSKSSTPVSESTLGYRPSLPLSAPSTPTPGDLIPSISRPILLGHREPSTETRQKPRLFRSRPSEPLLPSMPSIIATRPSSDNVTTLPDLAKKSLKPSASFSEASSPLNRAASITFSSPAPSKGSTPTHPDLLHTKSSTESSPSRPSLKPRYSSQHKSFLQQGSMDKVYARAARLIQRTLDVDDVIVMDVSHCDVNADAFAPSMVRTPGGTPGVEPHGVNTLGGKAPGPSTPTGSTTSPHPTTTPPVHHPMAGTEGTVSVAMYHGDPAKATEMRKLRSDEWSSLWQFFERHPDGKVMEGIVEKSWRAFLPTRVSYALTVPIFNIDNQPFALLCAYNLAEEQTRCLEGHELSYLRAIGVIILSAVLKRRMILADKAKSLFISNISHELRTPLHGILAAAELLDESNLGPSQSSFLQTIQACGTSLVETVNHVLDFTKLSGNSKSGGVENVIVPMKVNLMQLVEEAVDGCWVGHRARQAISGDTGIGSVYSPPQNDAVRTQQQDHVETVVDIGQRPGGWLLKCEKGGIRRVLMNIFGNSLKFTKNGYVHVSLRQAPPQEGDPPDRVKVELSVLDTGKGISKNFQRNQLFHPFSQENPLLTGTGLGLAIVNSIIHSDTVDGRIDVWSEEGVGTEIKITFSAQVTDEDGETSAGDMEPFKFDDPDKPLRVSLIGFEDDDHIGTRLLLDTVRTYISTWWGFSIQGPGEETGDIVILNEGVETVAAATENHDISRPFIILSGSRGSPQIMSVTSEHERIGGICRAMYKPGGPTRLRSALSVCVHALKIQAQGSVPAQAMSRHVSQMSDGAYEAELLTPSISTILPARRNSEEPNHALARPPISRSATAHPTLATSWKRLSSTSEGAVEEDQETTSPTITIGPGGTLLRSSVGSVQSGMHPKILVVEDNPILRNLLIQWLMRKGYEFRDAVDGRDGVNIYTNEGPFDVVLLDLSMPVLDGVGATTEIRQFEAFADHTTKILALTGMSSLEDKRRAFDAGVDGYLVKPVAFKTLDEMFHKLGMP</sequence>
<keyword evidence="5" id="KW-0418">Kinase</keyword>
<dbReference type="PANTHER" id="PTHR43047:SF72">
    <property type="entry name" value="OSMOSENSING HISTIDINE PROTEIN KINASE SLN1"/>
    <property type="match status" value="1"/>
</dbReference>
<dbReference type="EMBL" id="KN880451">
    <property type="protein sequence ID" value="KIY71679.1"/>
    <property type="molecule type" value="Genomic_DNA"/>
</dbReference>
<dbReference type="Pfam" id="PF00512">
    <property type="entry name" value="HisKA"/>
    <property type="match status" value="1"/>
</dbReference>
<feature type="compositionally biased region" description="Polar residues" evidence="7">
    <location>
        <begin position="636"/>
        <end position="645"/>
    </location>
</feature>
<dbReference type="InterPro" id="IPR029016">
    <property type="entry name" value="GAF-like_dom_sf"/>
</dbReference>
<feature type="compositionally biased region" description="Low complexity" evidence="7">
    <location>
        <begin position="622"/>
        <end position="631"/>
    </location>
</feature>
<dbReference type="STRING" id="1314674.A0A0D7BNE4"/>
<evidence type="ECO:0000259" key="9">
    <source>
        <dbReference type="PROSITE" id="PS50110"/>
    </source>
</evidence>
<dbReference type="GO" id="GO:0009927">
    <property type="term" value="F:histidine phosphotransfer kinase activity"/>
    <property type="evidence" value="ECO:0007669"/>
    <property type="project" value="TreeGrafter"/>
</dbReference>
<dbReference type="SUPFAM" id="SSF52172">
    <property type="entry name" value="CheY-like"/>
    <property type="match status" value="1"/>
</dbReference>
<dbReference type="OrthoDB" id="21225at2759"/>
<dbReference type="InterPro" id="IPR004358">
    <property type="entry name" value="Sig_transdc_His_kin-like_C"/>
</dbReference>
<dbReference type="CDD" id="cd17546">
    <property type="entry name" value="REC_hyHK_CKI1_RcsC-like"/>
    <property type="match status" value="1"/>
</dbReference>
<feature type="region of interest" description="Disordered" evidence="7">
    <location>
        <begin position="598"/>
        <end position="645"/>
    </location>
</feature>
<feature type="compositionally biased region" description="Basic residues" evidence="7">
    <location>
        <begin position="91"/>
        <end position="103"/>
    </location>
</feature>
<dbReference type="PROSITE" id="PS50109">
    <property type="entry name" value="HIS_KIN"/>
    <property type="match status" value="1"/>
</dbReference>
<feature type="compositionally biased region" description="Polar residues" evidence="7">
    <location>
        <begin position="487"/>
        <end position="497"/>
    </location>
</feature>
<evidence type="ECO:0000256" key="2">
    <source>
        <dbReference type="ARBA" id="ARBA00012438"/>
    </source>
</evidence>
<keyword evidence="11" id="KW-1185">Reference proteome</keyword>
<dbReference type="SUPFAM" id="SSF55781">
    <property type="entry name" value="GAF domain-like"/>
    <property type="match status" value="1"/>
</dbReference>
<dbReference type="SUPFAM" id="SSF47384">
    <property type="entry name" value="Homodimeric domain of signal transducing histidine kinase"/>
    <property type="match status" value="1"/>
</dbReference>
<dbReference type="Gene3D" id="3.30.450.40">
    <property type="match status" value="1"/>
</dbReference>
<dbReference type="SMART" id="SM00387">
    <property type="entry name" value="HATPase_c"/>
    <property type="match status" value="1"/>
</dbReference>
<dbReference type="InterPro" id="IPR036890">
    <property type="entry name" value="HATPase_C_sf"/>
</dbReference>
<feature type="region of interest" description="Disordered" evidence="7">
    <location>
        <begin position="1336"/>
        <end position="1360"/>
    </location>
</feature>
<dbReference type="Pfam" id="PF00072">
    <property type="entry name" value="Response_reg"/>
    <property type="match status" value="1"/>
</dbReference>
<dbReference type="InterPro" id="IPR001789">
    <property type="entry name" value="Sig_transdc_resp-reg_receiver"/>
</dbReference>
<feature type="compositionally biased region" description="Polar residues" evidence="7">
    <location>
        <begin position="598"/>
        <end position="612"/>
    </location>
</feature>
<comment type="catalytic activity">
    <reaction evidence="1">
        <text>ATP + protein L-histidine = ADP + protein N-phospho-L-histidine.</text>
        <dbReference type="EC" id="2.7.13.3"/>
    </reaction>
</comment>
<dbReference type="InterPro" id="IPR036097">
    <property type="entry name" value="HisK_dim/P_sf"/>
</dbReference>
<dbReference type="GO" id="GO:0000155">
    <property type="term" value="F:phosphorelay sensor kinase activity"/>
    <property type="evidence" value="ECO:0007669"/>
    <property type="project" value="InterPro"/>
</dbReference>
<dbReference type="Proteomes" id="UP000054007">
    <property type="component" value="Unassembled WGS sequence"/>
</dbReference>
<dbReference type="PRINTS" id="PR00344">
    <property type="entry name" value="BCTRLSENSOR"/>
</dbReference>
<organism evidence="10 11">
    <name type="scientific">Cylindrobasidium torrendii FP15055 ss-10</name>
    <dbReference type="NCBI Taxonomy" id="1314674"/>
    <lineage>
        <taxon>Eukaryota</taxon>
        <taxon>Fungi</taxon>
        <taxon>Dikarya</taxon>
        <taxon>Basidiomycota</taxon>
        <taxon>Agaricomycotina</taxon>
        <taxon>Agaricomycetes</taxon>
        <taxon>Agaricomycetidae</taxon>
        <taxon>Agaricales</taxon>
        <taxon>Marasmiineae</taxon>
        <taxon>Physalacriaceae</taxon>
        <taxon>Cylindrobasidium</taxon>
    </lineage>
</organism>
<evidence type="ECO:0000256" key="1">
    <source>
        <dbReference type="ARBA" id="ARBA00000085"/>
    </source>
</evidence>
<dbReference type="Gene3D" id="3.40.50.2300">
    <property type="match status" value="1"/>
</dbReference>
<dbReference type="InterPro" id="IPR003661">
    <property type="entry name" value="HisK_dim/P_dom"/>
</dbReference>
<evidence type="ECO:0000256" key="6">
    <source>
        <dbReference type="PROSITE-ProRule" id="PRU00169"/>
    </source>
</evidence>
<feature type="compositionally biased region" description="Low complexity" evidence="7">
    <location>
        <begin position="711"/>
        <end position="725"/>
    </location>
</feature>
<feature type="modified residue" description="4-aspartylphosphate" evidence="6">
    <location>
        <position position="1429"/>
    </location>
</feature>
<feature type="region of interest" description="Disordered" evidence="7">
    <location>
        <begin position="88"/>
        <end position="122"/>
    </location>
</feature>
<evidence type="ECO:0000259" key="8">
    <source>
        <dbReference type="PROSITE" id="PS50109"/>
    </source>
</evidence>
<dbReference type="GO" id="GO:0005886">
    <property type="term" value="C:plasma membrane"/>
    <property type="evidence" value="ECO:0007669"/>
    <property type="project" value="TreeGrafter"/>
</dbReference>
<dbReference type="EC" id="2.7.13.3" evidence="2"/>
<evidence type="ECO:0000256" key="4">
    <source>
        <dbReference type="ARBA" id="ARBA00022679"/>
    </source>
</evidence>
<dbReference type="FunFam" id="1.10.287.130:FF:000023">
    <property type="entry name" value="Sensor histidine kinase/response regulator, putative"/>
    <property type="match status" value="1"/>
</dbReference>
<feature type="region of interest" description="Disordered" evidence="7">
    <location>
        <begin position="707"/>
        <end position="735"/>
    </location>
</feature>
<evidence type="ECO:0000313" key="11">
    <source>
        <dbReference type="Proteomes" id="UP000054007"/>
    </source>
</evidence>
<reference evidence="10 11" key="1">
    <citation type="journal article" date="2015" name="Fungal Genet. Biol.">
        <title>Evolution of novel wood decay mechanisms in Agaricales revealed by the genome sequences of Fistulina hepatica and Cylindrobasidium torrendii.</title>
        <authorList>
            <person name="Floudas D."/>
            <person name="Held B.W."/>
            <person name="Riley R."/>
            <person name="Nagy L.G."/>
            <person name="Koehler G."/>
            <person name="Ransdell A.S."/>
            <person name="Younus H."/>
            <person name="Chow J."/>
            <person name="Chiniquy J."/>
            <person name="Lipzen A."/>
            <person name="Tritt A."/>
            <person name="Sun H."/>
            <person name="Haridas S."/>
            <person name="LaButti K."/>
            <person name="Ohm R.A."/>
            <person name="Kues U."/>
            <person name="Blanchette R.A."/>
            <person name="Grigoriev I.V."/>
            <person name="Minto R.E."/>
            <person name="Hibbett D.S."/>
        </authorList>
    </citation>
    <scope>NUCLEOTIDE SEQUENCE [LARGE SCALE GENOMIC DNA]</scope>
    <source>
        <strain evidence="10 11">FP15055 ss-10</strain>
    </source>
</reference>
<evidence type="ECO:0000256" key="7">
    <source>
        <dbReference type="SAM" id="MobiDB-lite"/>
    </source>
</evidence>
<dbReference type="SMART" id="SM00388">
    <property type="entry name" value="HisKA"/>
    <property type="match status" value="1"/>
</dbReference>
<evidence type="ECO:0000313" key="10">
    <source>
        <dbReference type="EMBL" id="KIY71679.1"/>
    </source>
</evidence>
<protein>
    <recommendedName>
        <fullName evidence="2">histidine kinase</fullName>
        <ecNumber evidence="2">2.7.13.3</ecNumber>
    </recommendedName>
</protein>
<gene>
    <name evidence="10" type="ORF">CYLTODRAFT_368778</name>
</gene>
<feature type="region of interest" description="Disordered" evidence="7">
    <location>
        <begin position="1309"/>
        <end position="1328"/>
    </location>
</feature>
<feature type="compositionally biased region" description="Low complexity" evidence="7">
    <location>
        <begin position="502"/>
        <end position="514"/>
    </location>
</feature>
<dbReference type="InterPro" id="IPR005467">
    <property type="entry name" value="His_kinase_dom"/>
</dbReference>
<dbReference type="PROSITE" id="PS50110">
    <property type="entry name" value="RESPONSE_REGULATORY"/>
    <property type="match status" value="1"/>
</dbReference>
<feature type="compositionally biased region" description="Basic and acidic residues" evidence="7">
    <location>
        <begin position="528"/>
        <end position="538"/>
    </location>
</feature>
<feature type="domain" description="Response regulatory" evidence="9">
    <location>
        <begin position="1379"/>
        <end position="1498"/>
    </location>
</feature>